<protein>
    <submittedName>
        <fullName evidence="1">Uncharacterized protein</fullName>
    </submittedName>
</protein>
<evidence type="ECO:0000313" key="1">
    <source>
        <dbReference type="EMBL" id="MCU5777185.1"/>
    </source>
</evidence>
<dbReference type="Proteomes" id="UP001064262">
    <property type="component" value="Unassembled WGS sequence"/>
</dbReference>
<organism evidence="1 2">
    <name type="scientific">Winslowiella arboricola</name>
    <dbReference type="NCBI Taxonomy" id="2978220"/>
    <lineage>
        <taxon>Bacteria</taxon>
        <taxon>Pseudomonadati</taxon>
        <taxon>Pseudomonadota</taxon>
        <taxon>Gammaproteobacteria</taxon>
        <taxon>Enterobacterales</taxon>
        <taxon>Erwiniaceae</taxon>
        <taxon>Winslowiella</taxon>
    </lineage>
</organism>
<gene>
    <name evidence="1" type="ORF">N5923_06720</name>
</gene>
<dbReference type="AlphaFoldDB" id="A0A9J6PFW3"/>
<dbReference type="EMBL" id="JAODIM010000038">
    <property type="protein sequence ID" value="MCU5777185.1"/>
    <property type="molecule type" value="Genomic_DNA"/>
</dbReference>
<evidence type="ECO:0000313" key="2">
    <source>
        <dbReference type="Proteomes" id="UP001064262"/>
    </source>
</evidence>
<name>A0A9J6PFW3_9GAMM</name>
<accession>A0A9J6PFW3</accession>
<sequence>MIQNGSIIITKMQADRMLALRLDRALQGVKKQLLEQAENLEQGITRLLFYSSCFTDNYQDVCAQQKQEDTRFLEGLVQLVKHRDIIHVMVEIYVEQIMNNLDSSRISNIQRSMMKMGSSIATSSLTNQSFSGLITAAICYSTGMSFSVDSKLSAISAIAVTAAGMYGRVQLAANAANRLKIFNSIYYQALYSQELEMMYFLIEPVMSRNDHFSILMASDDEIASAIMRLIN</sequence>
<dbReference type="RefSeq" id="WP_267140840.1">
    <property type="nucleotide sequence ID" value="NZ_JAODIL010000044.1"/>
</dbReference>
<reference evidence="1" key="1">
    <citation type="submission" date="2022-09" db="EMBL/GenBank/DDBJ databases">
        <title>Winslowiella arboricola sp. nov., isolated from bleeding cankers on broadleaf hosts.</title>
        <authorList>
            <person name="Brady C."/>
            <person name="Kaur S."/>
            <person name="Crampton B."/>
            <person name="Maddock D."/>
            <person name="Arnold D."/>
            <person name="Denman S."/>
        </authorList>
    </citation>
    <scope>NUCLEOTIDE SEQUENCE</scope>
    <source>
        <strain evidence="1">BAC 15a-03b</strain>
    </source>
</reference>
<comment type="caution">
    <text evidence="1">The sequence shown here is derived from an EMBL/GenBank/DDBJ whole genome shotgun (WGS) entry which is preliminary data.</text>
</comment>
<keyword evidence="2" id="KW-1185">Reference proteome</keyword>
<proteinExistence type="predicted"/>